<comment type="caution">
    <text evidence="3">The sequence shown here is derived from an EMBL/GenBank/DDBJ whole genome shotgun (WGS) entry which is preliminary data.</text>
</comment>
<dbReference type="PANTHER" id="PTHR33164">
    <property type="entry name" value="TRANSCRIPTIONAL REGULATOR, MARR FAMILY"/>
    <property type="match status" value="1"/>
</dbReference>
<dbReference type="RefSeq" id="WP_377472364.1">
    <property type="nucleotide sequence ID" value="NZ_JBHLWN010000077.1"/>
</dbReference>
<dbReference type="EMBL" id="JBHLWN010000077">
    <property type="protein sequence ID" value="MFC0214938.1"/>
    <property type="molecule type" value="Genomic_DNA"/>
</dbReference>
<evidence type="ECO:0000313" key="4">
    <source>
        <dbReference type="Proteomes" id="UP001589776"/>
    </source>
</evidence>
<dbReference type="InterPro" id="IPR000835">
    <property type="entry name" value="HTH_MarR-typ"/>
</dbReference>
<name>A0ABV6DQU2_9BACL</name>
<evidence type="ECO:0000313" key="3">
    <source>
        <dbReference type="EMBL" id="MFC0214938.1"/>
    </source>
</evidence>
<feature type="domain" description="HTH marR-type" evidence="2">
    <location>
        <begin position="7"/>
        <end position="138"/>
    </location>
</feature>
<dbReference type="InterPro" id="IPR036390">
    <property type="entry name" value="WH_DNA-bd_sf"/>
</dbReference>
<sequence>MGDESIRRELSHRFRLLIRKTKNEYSRNINEGISNAQYTMLTILRDEGSCSCTELAERIYVTLPAVTNLANKLVESGWAERLPQPSDRRAVLLRITESGEALLARIDVKVNEVIDRLWNKLDAEEVEQFERLLGKLLN</sequence>
<evidence type="ECO:0000256" key="1">
    <source>
        <dbReference type="ARBA" id="ARBA00023125"/>
    </source>
</evidence>
<accession>A0ABV6DQU2</accession>
<dbReference type="SMART" id="SM00347">
    <property type="entry name" value="HTH_MARR"/>
    <property type="match status" value="1"/>
</dbReference>
<dbReference type="PRINTS" id="PR00598">
    <property type="entry name" value="HTHMARR"/>
</dbReference>
<dbReference type="InterPro" id="IPR039422">
    <property type="entry name" value="MarR/SlyA-like"/>
</dbReference>
<proteinExistence type="predicted"/>
<dbReference type="PROSITE" id="PS50995">
    <property type="entry name" value="HTH_MARR_2"/>
    <property type="match status" value="1"/>
</dbReference>
<dbReference type="Gene3D" id="1.10.10.10">
    <property type="entry name" value="Winged helix-like DNA-binding domain superfamily/Winged helix DNA-binding domain"/>
    <property type="match status" value="1"/>
</dbReference>
<organism evidence="3 4">
    <name type="scientific">Paenibacillus chartarius</name>
    <dbReference type="NCBI Taxonomy" id="747481"/>
    <lineage>
        <taxon>Bacteria</taxon>
        <taxon>Bacillati</taxon>
        <taxon>Bacillota</taxon>
        <taxon>Bacilli</taxon>
        <taxon>Bacillales</taxon>
        <taxon>Paenibacillaceae</taxon>
        <taxon>Paenibacillus</taxon>
    </lineage>
</organism>
<keyword evidence="4" id="KW-1185">Reference proteome</keyword>
<dbReference type="Proteomes" id="UP001589776">
    <property type="component" value="Unassembled WGS sequence"/>
</dbReference>
<dbReference type="Pfam" id="PF01047">
    <property type="entry name" value="MarR"/>
    <property type="match status" value="1"/>
</dbReference>
<keyword evidence="1" id="KW-0238">DNA-binding</keyword>
<gene>
    <name evidence="3" type="ORF">ACFFK0_21240</name>
</gene>
<dbReference type="PANTHER" id="PTHR33164:SF99">
    <property type="entry name" value="MARR FAMILY REGULATORY PROTEIN"/>
    <property type="match status" value="1"/>
</dbReference>
<reference evidence="3 4" key="1">
    <citation type="submission" date="2024-09" db="EMBL/GenBank/DDBJ databases">
        <authorList>
            <person name="Sun Q."/>
            <person name="Mori K."/>
        </authorList>
    </citation>
    <scope>NUCLEOTIDE SEQUENCE [LARGE SCALE GENOMIC DNA]</scope>
    <source>
        <strain evidence="3 4">CCM 7759</strain>
    </source>
</reference>
<protein>
    <submittedName>
        <fullName evidence="3">MarR family winged helix-turn-helix transcriptional regulator</fullName>
    </submittedName>
</protein>
<dbReference type="InterPro" id="IPR036388">
    <property type="entry name" value="WH-like_DNA-bd_sf"/>
</dbReference>
<dbReference type="SUPFAM" id="SSF46785">
    <property type="entry name" value="Winged helix' DNA-binding domain"/>
    <property type="match status" value="1"/>
</dbReference>
<evidence type="ECO:0000259" key="2">
    <source>
        <dbReference type="PROSITE" id="PS50995"/>
    </source>
</evidence>